<dbReference type="EMBL" id="ML143815">
    <property type="protein sequence ID" value="TBU21059.1"/>
    <property type="molecule type" value="Genomic_DNA"/>
</dbReference>
<dbReference type="Proteomes" id="UP000292957">
    <property type="component" value="Unassembled WGS sequence"/>
</dbReference>
<reference evidence="1" key="1">
    <citation type="submission" date="2019-01" db="EMBL/GenBank/DDBJ databases">
        <title>Draft genome sequences of three monokaryotic isolates of the white-rot basidiomycete fungus Dichomitus squalens.</title>
        <authorList>
            <consortium name="DOE Joint Genome Institute"/>
            <person name="Lopez S.C."/>
            <person name="Andreopoulos B."/>
            <person name="Pangilinan J."/>
            <person name="Lipzen A."/>
            <person name="Riley R."/>
            <person name="Ahrendt S."/>
            <person name="Ng V."/>
            <person name="Barry K."/>
            <person name="Daum C."/>
            <person name="Grigoriev I.V."/>
            <person name="Hilden K.S."/>
            <person name="Makela M.R."/>
            <person name="de Vries R.P."/>
        </authorList>
    </citation>
    <scope>NUCLEOTIDE SEQUENCE [LARGE SCALE GENOMIC DNA]</scope>
    <source>
        <strain evidence="1">OM18370.1</strain>
    </source>
</reference>
<proteinExistence type="predicted"/>
<evidence type="ECO:0000313" key="1">
    <source>
        <dbReference type="EMBL" id="TBU21059.1"/>
    </source>
</evidence>
<accession>A0A4Q9M2V7</accession>
<sequence>MPTLDHTSLLLTLFVDMPHVVMWPNFQALTQLTVVPFSPECTAQDLEMEEEAYQYARAFVAAWKTKQANTSMRDDMDGRLKFMRGKLDQWHEGRNHTRQWLSQKWDEWAFSEVVTEVFEAAGYDTWEFHKRNGAQEWMSADDAEIYRVFRPLAVRFFGQECLLSGDGMVNPKLKPFIKALAYLNWEKLSKRWTRALKQLRTSHHTLVKDLEKLKAHDSLTLKEITSIIGRIKNIITKGMKFGLEEVNKITE</sequence>
<name>A0A4Q9M2V7_9APHY</name>
<protein>
    <submittedName>
        <fullName evidence="1">Uncharacterized protein</fullName>
    </submittedName>
</protein>
<dbReference type="AlphaFoldDB" id="A0A4Q9M2V7"/>
<organism evidence="1">
    <name type="scientific">Dichomitus squalens</name>
    <dbReference type="NCBI Taxonomy" id="114155"/>
    <lineage>
        <taxon>Eukaryota</taxon>
        <taxon>Fungi</taxon>
        <taxon>Dikarya</taxon>
        <taxon>Basidiomycota</taxon>
        <taxon>Agaricomycotina</taxon>
        <taxon>Agaricomycetes</taxon>
        <taxon>Polyporales</taxon>
        <taxon>Polyporaceae</taxon>
        <taxon>Dichomitus</taxon>
    </lineage>
</organism>
<feature type="non-terminal residue" evidence="1">
    <location>
        <position position="251"/>
    </location>
</feature>
<gene>
    <name evidence="1" type="ORF">BD311DRAFT_812732</name>
</gene>